<dbReference type="EMBL" id="NBAG03000485">
    <property type="protein sequence ID" value="PNI20215.1"/>
    <property type="molecule type" value="Genomic_DNA"/>
</dbReference>
<dbReference type="AlphaFoldDB" id="A0A2J8JBR9"/>
<comment type="caution">
    <text evidence="3">The sequence shown here is derived from an EMBL/GenBank/DDBJ whole genome shotgun (WGS) entry which is preliminary data.</text>
</comment>
<gene>
    <name evidence="3" type="ORF">CK820_G0049046</name>
</gene>
<name>A0A2J8JBR9_PANTR</name>
<protein>
    <submittedName>
        <fullName evidence="2">MOV10L1 isoform 8</fullName>
    </submittedName>
    <submittedName>
        <fullName evidence="3">MOV10L1 isoform 9</fullName>
    </submittedName>
</protein>
<sequence>MLSLAAKLVAFFWRTADTPREEAGRLEPELAEGGSREAAGRRVPGPRVSATREPRP</sequence>
<evidence type="ECO:0000313" key="4">
    <source>
        <dbReference type="Proteomes" id="UP000236370"/>
    </source>
</evidence>
<proteinExistence type="predicted"/>
<evidence type="ECO:0000256" key="1">
    <source>
        <dbReference type="SAM" id="MobiDB-lite"/>
    </source>
</evidence>
<organism evidence="3 4">
    <name type="scientific">Pan troglodytes</name>
    <name type="common">Chimpanzee</name>
    <dbReference type="NCBI Taxonomy" id="9598"/>
    <lineage>
        <taxon>Eukaryota</taxon>
        <taxon>Metazoa</taxon>
        <taxon>Chordata</taxon>
        <taxon>Craniata</taxon>
        <taxon>Vertebrata</taxon>
        <taxon>Euteleostomi</taxon>
        <taxon>Mammalia</taxon>
        <taxon>Eutheria</taxon>
        <taxon>Euarchontoglires</taxon>
        <taxon>Primates</taxon>
        <taxon>Haplorrhini</taxon>
        <taxon>Catarrhini</taxon>
        <taxon>Hominidae</taxon>
        <taxon>Pan</taxon>
    </lineage>
</organism>
<accession>A0A2J8JBR9</accession>
<evidence type="ECO:0000313" key="2">
    <source>
        <dbReference type="EMBL" id="PNI20214.1"/>
    </source>
</evidence>
<feature type="region of interest" description="Disordered" evidence="1">
    <location>
        <begin position="20"/>
        <end position="56"/>
    </location>
</feature>
<feature type="compositionally biased region" description="Basic and acidic residues" evidence="1">
    <location>
        <begin position="20"/>
        <end position="40"/>
    </location>
</feature>
<dbReference type="Proteomes" id="UP000236370">
    <property type="component" value="Unassembled WGS sequence"/>
</dbReference>
<reference evidence="3 4" key="1">
    <citation type="submission" date="2017-12" db="EMBL/GenBank/DDBJ databases">
        <title>High-resolution comparative analysis of great ape genomes.</title>
        <authorList>
            <person name="Pollen A."/>
            <person name="Hastie A."/>
            <person name="Hormozdiari F."/>
            <person name="Dougherty M."/>
            <person name="Liu R."/>
            <person name="Chaisson M."/>
            <person name="Hoppe E."/>
            <person name="Hill C."/>
            <person name="Pang A."/>
            <person name="Hillier L."/>
            <person name="Baker C."/>
            <person name="Armstrong J."/>
            <person name="Shendure J."/>
            <person name="Paten B."/>
            <person name="Wilson R."/>
            <person name="Chao H."/>
            <person name="Schneider V."/>
            <person name="Ventura M."/>
            <person name="Kronenberg Z."/>
            <person name="Murali S."/>
            <person name="Gordon D."/>
            <person name="Cantsilieris S."/>
            <person name="Munson K."/>
            <person name="Nelson B."/>
            <person name="Raja A."/>
            <person name="Underwood J."/>
            <person name="Diekhans M."/>
            <person name="Fiddes I."/>
            <person name="Haussler D."/>
            <person name="Eichler E."/>
        </authorList>
    </citation>
    <scope>NUCLEOTIDE SEQUENCE [LARGE SCALE GENOMIC DNA]</scope>
    <source>
        <strain evidence="3">Yerkes chimp pedigree #C0471</strain>
        <tissue evidence="3">Blood</tissue>
    </source>
</reference>
<dbReference type="EMBL" id="NBAG03000485">
    <property type="protein sequence ID" value="PNI20214.1"/>
    <property type="molecule type" value="Genomic_DNA"/>
</dbReference>
<evidence type="ECO:0000313" key="3">
    <source>
        <dbReference type="EMBL" id="PNI20215.1"/>
    </source>
</evidence>